<name>A0ABT5T0S8_9PSEU</name>
<dbReference type="SUPFAM" id="SSF51679">
    <property type="entry name" value="Bacterial luciferase-like"/>
    <property type="match status" value="1"/>
</dbReference>
<dbReference type="EMBL" id="JAQZAO010000014">
    <property type="protein sequence ID" value="MDD7968619.1"/>
    <property type="molecule type" value="Genomic_DNA"/>
</dbReference>
<gene>
    <name evidence="2" type="ORF">PGB27_25010</name>
</gene>
<feature type="region of interest" description="Disordered" evidence="1">
    <location>
        <begin position="1"/>
        <end position="33"/>
    </location>
</feature>
<evidence type="ECO:0000256" key="1">
    <source>
        <dbReference type="SAM" id="MobiDB-lite"/>
    </source>
</evidence>
<comment type="caution">
    <text evidence="2">The sequence shown here is derived from an EMBL/GenBank/DDBJ whole genome shotgun (WGS) entry which is preliminary data.</text>
</comment>
<accession>A0ABT5T0S8</accession>
<dbReference type="RefSeq" id="WP_274203150.1">
    <property type="nucleotide sequence ID" value="NZ_JAQZAO010000014.1"/>
</dbReference>
<evidence type="ECO:0000313" key="3">
    <source>
        <dbReference type="Proteomes" id="UP001300763"/>
    </source>
</evidence>
<dbReference type="InterPro" id="IPR036661">
    <property type="entry name" value="Luciferase-like_sf"/>
</dbReference>
<proteinExistence type="predicted"/>
<protein>
    <submittedName>
        <fullName evidence="2">Uncharacterized protein</fullName>
    </submittedName>
</protein>
<keyword evidence="3" id="KW-1185">Reference proteome</keyword>
<organism evidence="2 3">
    <name type="scientific">Actinomycetospora lemnae</name>
    <dbReference type="NCBI Taxonomy" id="3019891"/>
    <lineage>
        <taxon>Bacteria</taxon>
        <taxon>Bacillati</taxon>
        <taxon>Actinomycetota</taxon>
        <taxon>Actinomycetes</taxon>
        <taxon>Pseudonocardiales</taxon>
        <taxon>Pseudonocardiaceae</taxon>
        <taxon>Actinomycetospora</taxon>
    </lineage>
</organism>
<reference evidence="2 3" key="1">
    <citation type="submission" date="2023-02" db="EMBL/GenBank/DDBJ databases">
        <title>Genome sequencing required for Actinomycetospora new species description.</title>
        <authorList>
            <person name="Saimee Y."/>
            <person name="Duangmal K."/>
        </authorList>
    </citation>
    <scope>NUCLEOTIDE SEQUENCE [LARGE SCALE GENOMIC DNA]</scope>
    <source>
        <strain evidence="2 3">DW7H6</strain>
    </source>
</reference>
<sequence length="150" mass="14873">MTTLAAPPAVPDVVHLDRPHRPGQGLGPAGGSRDLDALVDRARAAEAAGTAVVVVPPGGPGDHWPATAQALAVLLATTSVRVAVTVDPAAGEPDAIALFARSAAGLVGDRLIVQVRGAGAPSVDEAFAGALTARWDGPVVAGDADLDTRT</sequence>
<dbReference type="Proteomes" id="UP001300763">
    <property type="component" value="Unassembled WGS sequence"/>
</dbReference>
<evidence type="ECO:0000313" key="2">
    <source>
        <dbReference type="EMBL" id="MDD7968619.1"/>
    </source>
</evidence>